<keyword evidence="3" id="KW-1185">Reference proteome</keyword>
<evidence type="ECO:0000256" key="1">
    <source>
        <dbReference type="ARBA" id="ARBA00022801"/>
    </source>
</evidence>
<reference evidence="2 3" key="1">
    <citation type="submission" date="2017-03" db="EMBL/GenBank/DDBJ databases">
        <title>Genomes of endolithic fungi from Antarctica.</title>
        <authorList>
            <person name="Coleine C."/>
            <person name="Masonjones S."/>
            <person name="Stajich J.E."/>
        </authorList>
    </citation>
    <scope>NUCLEOTIDE SEQUENCE [LARGE SCALE GENOMIC DNA]</scope>
    <source>
        <strain evidence="2 3">CCFEE 5184</strain>
    </source>
</reference>
<dbReference type="GO" id="GO:0016787">
    <property type="term" value="F:hydrolase activity"/>
    <property type="evidence" value="ECO:0007669"/>
    <property type="project" value="UniProtKB-KW"/>
</dbReference>
<accession>A0A4V5NCP8</accession>
<dbReference type="InterPro" id="IPR010520">
    <property type="entry name" value="FrsA-like"/>
</dbReference>
<dbReference type="SUPFAM" id="SSF53474">
    <property type="entry name" value="alpha/beta-Hydrolases"/>
    <property type="match status" value="1"/>
</dbReference>
<dbReference type="AlphaFoldDB" id="A0A4V5NCP8"/>
<dbReference type="PANTHER" id="PTHR22946:SF12">
    <property type="entry name" value="CONIDIAL PIGMENT BIOSYNTHESIS PROTEIN AYG1 (AFU_ORTHOLOGUE AFUA_2G17550)"/>
    <property type="match status" value="1"/>
</dbReference>
<organism evidence="2 3">
    <name type="scientific">Friedmanniomyces simplex</name>
    <dbReference type="NCBI Taxonomy" id="329884"/>
    <lineage>
        <taxon>Eukaryota</taxon>
        <taxon>Fungi</taxon>
        <taxon>Dikarya</taxon>
        <taxon>Ascomycota</taxon>
        <taxon>Pezizomycotina</taxon>
        <taxon>Dothideomycetes</taxon>
        <taxon>Dothideomycetidae</taxon>
        <taxon>Mycosphaerellales</taxon>
        <taxon>Teratosphaeriaceae</taxon>
        <taxon>Friedmanniomyces</taxon>
    </lineage>
</organism>
<dbReference type="InterPro" id="IPR050261">
    <property type="entry name" value="FrsA_esterase"/>
</dbReference>
<gene>
    <name evidence="2" type="ORF">B0A55_12177</name>
</gene>
<evidence type="ECO:0000313" key="3">
    <source>
        <dbReference type="Proteomes" id="UP000309340"/>
    </source>
</evidence>
<dbReference type="STRING" id="329884.A0A4V5NCP8"/>
<dbReference type="InterPro" id="IPR029058">
    <property type="entry name" value="AB_hydrolase_fold"/>
</dbReference>
<comment type="caution">
    <text evidence="2">The sequence shown here is derived from an EMBL/GenBank/DDBJ whole genome shotgun (WGS) entry which is preliminary data.</text>
</comment>
<protein>
    <recommendedName>
        <fullName evidence="4">Alpha/beta-hydrolase</fullName>
    </recommendedName>
</protein>
<evidence type="ECO:0000313" key="2">
    <source>
        <dbReference type="EMBL" id="TKA60139.1"/>
    </source>
</evidence>
<dbReference type="OrthoDB" id="5409895at2759"/>
<keyword evidence="1" id="KW-0378">Hydrolase</keyword>
<dbReference type="Proteomes" id="UP000309340">
    <property type="component" value="Unassembled WGS sequence"/>
</dbReference>
<dbReference type="EMBL" id="NAJQ01001362">
    <property type="protein sequence ID" value="TKA60139.1"/>
    <property type="molecule type" value="Genomic_DNA"/>
</dbReference>
<dbReference type="Pfam" id="PF06500">
    <property type="entry name" value="FrsA-like"/>
    <property type="match status" value="1"/>
</dbReference>
<dbReference type="FunFam" id="3.40.50.1820:FF:000145">
    <property type="entry name" value="Pigment biosynthesis protein"/>
    <property type="match status" value="1"/>
</dbReference>
<name>A0A4V5NCP8_9PEZI</name>
<proteinExistence type="predicted"/>
<sequence>MTDPRTGSRWILGDKFDQKYPHLESISALWHKKWKFPCERSLYPFHDGKYEDFAPVFDQLIEKDIHDGYSEEYTQEFLPMAESLVQKADNAPNEQEKIALYLRACAVYRIARFPYINSAVKRDAYAAQKTAYMKAAALFETPIQDLSIPHTAGLPHDEGQEIPLYIRTPASASPSHPCPAVILMCGLDGHRPDNTTRSDEFLARGWASIIVDIPGTADCPAARRDAKSPDRLWTSILDWMAAQEIYDMRKVMCWGLSAGGHNAVRAAHTHAKRLCGAVGQGAGTHHFFSRAWLERAKDHEYPWTALPALREKFGYESEEEFLEHAQRDFSLVELGVVDLPATRVLLVNGTLDGLMPVEDSLLMMEFGTPKEARLFTGMLHMGYPPANGCVYPWMEQVIRAAGV</sequence>
<dbReference type="PANTHER" id="PTHR22946">
    <property type="entry name" value="DIENELACTONE HYDROLASE DOMAIN-CONTAINING PROTEIN-RELATED"/>
    <property type="match status" value="1"/>
</dbReference>
<evidence type="ECO:0008006" key="4">
    <source>
        <dbReference type="Google" id="ProtNLM"/>
    </source>
</evidence>
<dbReference type="Gene3D" id="3.40.50.1820">
    <property type="entry name" value="alpha/beta hydrolase"/>
    <property type="match status" value="1"/>
</dbReference>